<feature type="region of interest" description="Disordered" evidence="5">
    <location>
        <begin position="125"/>
        <end position="154"/>
    </location>
</feature>
<feature type="transmembrane region" description="Helical" evidence="6">
    <location>
        <begin position="300"/>
        <end position="317"/>
    </location>
</feature>
<dbReference type="AlphaFoldDB" id="A0A1H0IPT6"/>
<dbReference type="InterPro" id="IPR056738">
    <property type="entry name" value="NfeD1b_N"/>
</dbReference>
<evidence type="ECO:0000256" key="6">
    <source>
        <dbReference type="SAM" id="Phobius"/>
    </source>
</evidence>
<dbReference type="EMBL" id="FNIJ01000010">
    <property type="protein sequence ID" value="SDO33398.1"/>
    <property type="molecule type" value="Genomic_DNA"/>
</dbReference>
<keyword evidence="2 6" id="KW-0812">Transmembrane</keyword>
<protein>
    <submittedName>
        <fullName evidence="11">Membrane-bound serine protease (ClpP class)</fullName>
    </submittedName>
</protein>
<feature type="compositionally biased region" description="Basic and acidic residues" evidence="5">
    <location>
        <begin position="139"/>
        <end position="154"/>
    </location>
</feature>
<feature type="domain" description="NfeD-like C-terminal" evidence="8">
    <location>
        <begin position="388"/>
        <end position="443"/>
    </location>
</feature>
<evidence type="ECO:0000256" key="7">
    <source>
        <dbReference type="SAM" id="SignalP"/>
    </source>
</evidence>
<feature type="transmembrane region" description="Helical" evidence="6">
    <location>
        <begin position="349"/>
        <end position="375"/>
    </location>
</feature>
<feature type="domain" description="NfeD1b N-terminal" evidence="10">
    <location>
        <begin position="28"/>
        <end position="130"/>
    </location>
</feature>
<comment type="subcellular location">
    <subcellularLocation>
        <location evidence="1">Membrane</location>
        <topology evidence="1">Multi-pass membrane protein</topology>
    </subcellularLocation>
</comment>
<evidence type="ECO:0000256" key="5">
    <source>
        <dbReference type="SAM" id="MobiDB-lite"/>
    </source>
</evidence>
<dbReference type="InterPro" id="IPR012340">
    <property type="entry name" value="NA-bd_OB-fold"/>
</dbReference>
<dbReference type="InterPro" id="IPR052165">
    <property type="entry name" value="Membrane_assoc_protease"/>
</dbReference>
<feature type="chain" id="PRO_5017274733" evidence="7">
    <location>
        <begin position="24"/>
        <end position="451"/>
    </location>
</feature>
<evidence type="ECO:0000313" key="12">
    <source>
        <dbReference type="Proteomes" id="UP000242957"/>
    </source>
</evidence>
<evidence type="ECO:0000256" key="1">
    <source>
        <dbReference type="ARBA" id="ARBA00004141"/>
    </source>
</evidence>
<dbReference type="Proteomes" id="UP000242957">
    <property type="component" value="Unassembled WGS sequence"/>
</dbReference>
<proteinExistence type="predicted"/>
<dbReference type="Pfam" id="PF01957">
    <property type="entry name" value="NfeD"/>
    <property type="match status" value="1"/>
</dbReference>
<evidence type="ECO:0000259" key="8">
    <source>
        <dbReference type="Pfam" id="PF01957"/>
    </source>
</evidence>
<dbReference type="GO" id="GO:0016020">
    <property type="term" value="C:membrane"/>
    <property type="evidence" value="ECO:0007669"/>
    <property type="project" value="UniProtKB-SubCell"/>
</dbReference>
<keyword evidence="4 6" id="KW-0472">Membrane</keyword>
<keyword evidence="11" id="KW-0645">Protease</keyword>
<feature type="transmembrane region" description="Helical" evidence="6">
    <location>
        <begin position="382"/>
        <end position="401"/>
    </location>
</feature>
<evidence type="ECO:0000259" key="10">
    <source>
        <dbReference type="Pfam" id="PF25145"/>
    </source>
</evidence>
<dbReference type="FunFam" id="3.90.226.10:FF:000089">
    <property type="entry name" value="Membrane-bound serine protease"/>
    <property type="match status" value="1"/>
</dbReference>
<feature type="transmembrane region" description="Helical" evidence="6">
    <location>
        <begin position="247"/>
        <end position="269"/>
    </location>
</feature>
<dbReference type="SUPFAM" id="SSF141322">
    <property type="entry name" value="NfeD domain-like"/>
    <property type="match status" value="1"/>
</dbReference>
<dbReference type="RefSeq" id="WP_084312860.1">
    <property type="nucleotide sequence ID" value="NZ_FNIJ01000010.1"/>
</dbReference>
<reference evidence="12" key="1">
    <citation type="submission" date="2016-10" db="EMBL/GenBank/DDBJ databases">
        <authorList>
            <person name="Varghese N."/>
            <person name="Submissions S."/>
        </authorList>
    </citation>
    <scope>NUCLEOTIDE SEQUENCE [LARGE SCALE GENOMIC DNA]</scope>
    <source>
        <strain evidence="12">JCM 21621</strain>
    </source>
</reference>
<dbReference type="GO" id="GO:0006508">
    <property type="term" value="P:proteolysis"/>
    <property type="evidence" value="ECO:0007669"/>
    <property type="project" value="UniProtKB-KW"/>
</dbReference>
<evidence type="ECO:0000256" key="2">
    <source>
        <dbReference type="ARBA" id="ARBA00022692"/>
    </source>
</evidence>
<dbReference type="Pfam" id="PF25145">
    <property type="entry name" value="NfeD1b_N"/>
    <property type="match status" value="1"/>
</dbReference>
<dbReference type="PANTHER" id="PTHR33507">
    <property type="entry name" value="INNER MEMBRANE PROTEIN YBBJ"/>
    <property type="match status" value="1"/>
</dbReference>
<dbReference type="Pfam" id="PF24961">
    <property type="entry name" value="NfeD_membrane"/>
    <property type="match status" value="1"/>
</dbReference>
<dbReference type="InterPro" id="IPR002810">
    <property type="entry name" value="NfeD-like_C"/>
</dbReference>
<dbReference type="OrthoDB" id="5289056at2"/>
<dbReference type="Gene3D" id="2.40.50.140">
    <property type="entry name" value="Nucleic acid-binding proteins"/>
    <property type="match status" value="1"/>
</dbReference>
<dbReference type="Gene3D" id="3.90.226.10">
    <property type="entry name" value="2-enoyl-CoA Hydratase, Chain A, domain 1"/>
    <property type="match status" value="1"/>
</dbReference>
<dbReference type="PANTHER" id="PTHR33507:SF4">
    <property type="entry name" value="NODULATION COMPETITIVENESS PROTEIN NFED"/>
    <property type="match status" value="1"/>
</dbReference>
<gene>
    <name evidence="11" type="ORF">SAMN05216193_11085</name>
</gene>
<accession>A0A1H0IPT6</accession>
<dbReference type="SUPFAM" id="SSF52096">
    <property type="entry name" value="ClpP/crotonase"/>
    <property type="match status" value="1"/>
</dbReference>
<dbReference type="STRING" id="198616.SAMN05216193_11085"/>
<keyword evidence="7" id="KW-0732">Signal</keyword>
<evidence type="ECO:0000313" key="11">
    <source>
        <dbReference type="EMBL" id="SDO33398.1"/>
    </source>
</evidence>
<keyword evidence="11" id="KW-0378">Hydrolase</keyword>
<evidence type="ECO:0000256" key="4">
    <source>
        <dbReference type="ARBA" id="ARBA00023136"/>
    </source>
</evidence>
<organism evidence="11 12">
    <name type="scientific">Pseudomonas jinjuensis</name>
    <dbReference type="NCBI Taxonomy" id="198616"/>
    <lineage>
        <taxon>Bacteria</taxon>
        <taxon>Pseudomonadati</taxon>
        <taxon>Pseudomonadota</taxon>
        <taxon>Gammaproteobacteria</taxon>
        <taxon>Pseudomonadales</taxon>
        <taxon>Pseudomonadaceae</taxon>
        <taxon>Pseudomonas</taxon>
    </lineage>
</organism>
<dbReference type="InterPro" id="IPR056739">
    <property type="entry name" value="NfeD_membrane"/>
</dbReference>
<evidence type="ECO:0000256" key="3">
    <source>
        <dbReference type="ARBA" id="ARBA00022989"/>
    </source>
</evidence>
<keyword evidence="12" id="KW-1185">Reference proteome</keyword>
<evidence type="ECO:0000259" key="9">
    <source>
        <dbReference type="Pfam" id="PF24961"/>
    </source>
</evidence>
<name>A0A1H0IPT6_9PSED</name>
<dbReference type="CDD" id="cd07020">
    <property type="entry name" value="Clp_protease_NfeD_1"/>
    <property type="match status" value="1"/>
</dbReference>
<dbReference type="InterPro" id="IPR029045">
    <property type="entry name" value="ClpP/crotonase-like_dom_sf"/>
</dbReference>
<dbReference type="GO" id="GO:0008233">
    <property type="term" value="F:peptidase activity"/>
    <property type="evidence" value="ECO:0007669"/>
    <property type="project" value="UniProtKB-KW"/>
</dbReference>
<keyword evidence="3 6" id="KW-1133">Transmembrane helix</keyword>
<feature type="transmembrane region" description="Helical" evidence="6">
    <location>
        <begin position="324"/>
        <end position="343"/>
    </location>
</feature>
<feature type="domain" description="NfeD integral membrane" evidence="9">
    <location>
        <begin position="256"/>
        <end position="371"/>
    </location>
</feature>
<feature type="signal peptide" evidence="7">
    <location>
        <begin position="1"/>
        <end position="23"/>
    </location>
</feature>
<sequence>MLSFIQRCCFALLLSLFAAGASAAGAPVVVLSVDGAIGPATSDYLVRGIARAAEEKAPLVVIRMDTPGGLDSSMREIVKAILVSPVPVVGYVAPGGARAASAGTYILYACHVAAMAPGTNLGAATPVQIGGPPDMPDSPDEKKDRKPADTDETLKRKQINDAAAYIRGLAQLHGRNAEWAERAVREAVSLSAGDALKQKVIDVVAPDLPLLLQMLDGRTLKVLGNETKLATAGVPTVEREPDWRTRLLAVITNPSVALILMMIGVYGLIFELANPGMALPGVLGGICLLLGLYALQLLPVSYAGMGLILLGLMFMVGEAFVPSFGILGIGGVVAFVIGALILVDTDVPGFGIPLALIVGIATVSALFIGGIVGVAVKARRRVVVSGAAGLVGSLATVSAVAENDHSGWIQLEGEQWQVDSAEPLSAGQRVRVLGRNGLRLEVRAVDETGGE</sequence>